<feature type="region of interest" description="Disordered" evidence="6">
    <location>
        <begin position="445"/>
        <end position="552"/>
    </location>
</feature>
<dbReference type="SUPFAM" id="SSF89124">
    <property type="entry name" value="Nop domain"/>
    <property type="match status" value="1"/>
</dbReference>
<evidence type="ECO:0000313" key="8">
    <source>
        <dbReference type="EMBL" id="KAK9818512.1"/>
    </source>
</evidence>
<keyword evidence="3" id="KW-0690">Ribosome biogenesis</keyword>
<evidence type="ECO:0000256" key="6">
    <source>
        <dbReference type="SAM" id="MobiDB-lite"/>
    </source>
</evidence>
<dbReference type="InterPro" id="IPR012976">
    <property type="entry name" value="NOSIC"/>
</dbReference>
<dbReference type="GO" id="GO:0032040">
    <property type="term" value="C:small-subunit processome"/>
    <property type="evidence" value="ECO:0007669"/>
    <property type="project" value="InterPro"/>
</dbReference>
<accession>A0AAW1QBH6</accession>
<feature type="domain" description="Nop" evidence="7">
    <location>
        <begin position="297"/>
        <end position="415"/>
    </location>
</feature>
<organism evidence="8 9">
    <name type="scientific">Apatococcus lobatus</name>
    <dbReference type="NCBI Taxonomy" id="904363"/>
    <lineage>
        <taxon>Eukaryota</taxon>
        <taxon>Viridiplantae</taxon>
        <taxon>Chlorophyta</taxon>
        <taxon>core chlorophytes</taxon>
        <taxon>Trebouxiophyceae</taxon>
        <taxon>Chlorellales</taxon>
        <taxon>Chlorellaceae</taxon>
        <taxon>Apatococcus</taxon>
    </lineage>
</organism>
<evidence type="ECO:0000313" key="9">
    <source>
        <dbReference type="Proteomes" id="UP001438707"/>
    </source>
</evidence>
<dbReference type="EMBL" id="JALJOS010000061">
    <property type="protein sequence ID" value="KAK9818512.1"/>
    <property type="molecule type" value="Genomic_DNA"/>
</dbReference>
<dbReference type="InterPro" id="IPR045056">
    <property type="entry name" value="Nop56/Nop58"/>
</dbReference>
<evidence type="ECO:0000256" key="2">
    <source>
        <dbReference type="ARBA" id="ARBA00009211"/>
    </source>
</evidence>
<comment type="subcellular location">
    <subcellularLocation>
        <location evidence="1">Nucleus</location>
        <location evidence="1">Nucleolus</location>
    </subcellularLocation>
</comment>
<feature type="compositionally biased region" description="Acidic residues" evidence="6">
    <location>
        <begin position="445"/>
        <end position="455"/>
    </location>
</feature>
<dbReference type="Pfam" id="PF01798">
    <property type="entry name" value="Nop"/>
    <property type="match status" value="1"/>
</dbReference>
<comment type="caution">
    <text evidence="8">The sequence shown here is derived from an EMBL/GenBank/DDBJ whole genome shotgun (WGS) entry which is preliminary data.</text>
</comment>
<dbReference type="InterPro" id="IPR002687">
    <property type="entry name" value="Nop_dom"/>
</dbReference>
<keyword evidence="4" id="KW-0539">Nucleus</keyword>
<evidence type="ECO:0000256" key="1">
    <source>
        <dbReference type="ARBA" id="ARBA00004604"/>
    </source>
</evidence>
<dbReference type="Gene3D" id="1.10.287.4070">
    <property type="match status" value="1"/>
</dbReference>
<evidence type="ECO:0000259" key="7">
    <source>
        <dbReference type="PROSITE" id="PS51358"/>
    </source>
</evidence>
<reference evidence="8 9" key="1">
    <citation type="journal article" date="2024" name="Nat. Commun.">
        <title>Phylogenomics reveals the evolutionary origins of lichenization in chlorophyte algae.</title>
        <authorList>
            <person name="Puginier C."/>
            <person name="Libourel C."/>
            <person name="Otte J."/>
            <person name="Skaloud P."/>
            <person name="Haon M."/>
            <person name="Grisel S."/>
            <person name="Petersen M."/>
            <person name="Berrin J.G."/>
            <person name="Delaux P.M."/>
            <person name="Dal Grande F."/>
            <person name="Keller J."/>
        </authorList>
    </citation>
    <scope>NUCLEOTIDE SEQUENCE [LARGE SCALE GENOMIC DNA]</scope>
    <source>
        <strain evidence="8 9">SAG 2145</strain>
    </source>
</reference>
<dbReference type="AlphaFoldDB" id="A0AAW1QBH6"/>
<evidence type="ECO:0000256" key="3">
    <source>
        <dbReference type="ARBA" id="ARBA00022517"/>
    </source>
</evidence>
<dbReference type="Gene3D" id="1.10.246.90">
    <property type="entry name" value="Nop domain"/>
    <property type="match status" value="1"/>
</dbReference>
<comment type="similarity">
    <text evidence="2">Belongs to the NOP5/NOP56 family.</text>
</comment>
<feature type="compositionally biased region" description="Basic residues" evidence="6">
    <location>
        <begin position="542"/>
        <end position="552"/>
    </location>
</feature>
<dbReference type="SMART" id="SM00931">
    <property type="entry name" value="NOSIC"/>
    <property type="match status" value="1"/>
</dbReference>
<dbReference type="PANTHER" id="PTHR10894:SF0">
    <property type="entry name" value="NUCLEOLAR PROTEIN 56"/>
    <property type="match status" value="1"/>
</dbReference>
<dbReference type="Proteomes" id="UP001438707">
    <property type="component" value="Unassembled WGS sequence"/>
</dbReference>
<dbReference type="Pfam" id="PF08156">
    <property type="entry name" value="NOP5NT"/>
    <property type="match status" value="1"/>
</dbReference>
<keyword evidence="9" id="KW-1185">Reference proteome</keyword>
<dbReference type="InterPro" id="IPR012974">
    <property type="entry name" value="NOP58/56_N"/>
</dbReference>
<dbReference type="InterPro" id="IPR036070">
    <property type="entry name" value="Nop_dom_sf"/>
</dbReference>
<dbReference type="GO" id="GO:0030515">
    <property type="term" value="F:snoRNA binding"/>
    <property type="evidence" value="ECO:0007669"/>
    <property type="project" value="InterPro"/>
</dbReference>
<proteinExistence type="inferred from homology"/>
<dbReference type="PROSITE" id="PS51358">
    <property type="entry name" value="NOP"/>
    <property type="match status" value="1"/>
</dbReference>
<dbReference type="GO" id="GO:0042254">
    <property type="term" value="P:ribosome biogenesis"/>
    <property type="evidence" value="ECO:0007669"/>
    <property type="project" value="UniProtKB-KW"/>
</dbReference>
<gene>
    <name evidence="8" type="ORF">WJX74_006094</name>
</gene>
<evidence type="ECO:0000256" key="4">
    <source>
        <dbReference type="ARBA" id="ARBA00023242"/>
    </source>
</evidence>
<evidence type="ECO:0000256" key="5">
    <source>
        <dbReference type="ARBA" id="ARBA00040742"/>
    </source>
</evidence>
<name>A0AAW1QBH6_9CHLO</name>
<dbReference type="InterPro" id="IPR042239">
    <property type="entry name" value="Nop_C"/>
</dbReference>
<sequence>MTTHLLFESASGYTLYELLAVDEIGQSLDAVQQSVTSLEKFSKMVKLSAFKPFGSAADALEQVNAISESQLTDELKSFLEMNLPKVKKDSKKKPKVNIGVAEAKLGSLINEQLGYPCVCNSLVGEMMRGLRLHSPRFLKQLEESDMAKAQLGLAHSYSRAKVKFNVNRQDNMIIQAIALLDTLDKDVNTFVMRMREWYSWHFPELVKLVPDATEYARTALLIKDRSDFGEEKRPDMVDILKEDERAEAVYEASRTSMGQDISPIDLINIESFAKRIISLSEYRHELHSYLLQRMHIIAPNLSALIGEIVGARLISHAGSLTNLAKYPASTVQILGAEKALFRALKTRGNTPKYGLIFHSSFIGRAKLRNKGRISRYLANKCSIASRIDCFMDISTSAFGEKLKEQVEERLRFYEDGVAPTKNSAAMHAAMEGLASQGLSHADLEAQEDAEEDADDQGVKSKSKKRKKKGTTEPEATAAADVLTNGAAAADDGGKKKKKKKRAADDGDAPNVTAEVPVLTEKTKKKKPADGAVAEAVNGAVKPAKKKKRKTED</sequence>
<dbReference type="PANTHER" id="PTHR10894">
    <property type="entry name" value="NUCLEOLAR PROTEIN 5 NUCLEOLAR PROTEIN NOP5 NOP58"/>
    <property type="match status" value="1"/>
</dbReference>
<protein>
    <recommendedName>
        <fullName evidence="5">Nucleolar protein 56</fullName>
    </recommendedName>
</protein>
<dbReference type="FunFam" id="1.10.287.4070:FF:000002">
    <property type="entry name" value="Nucleolar protein 56"/>
    <property type="match status" value="1"/>
</dbReference>
<dbReference type="GO" id="GO:0031428">
    <property type="term" value="C:box C/D methylation guide snoRNP complex"/>
    <property type="evidence" value="ECO:0007669"/>
    <property type="project" value="InterPro"/>
</dbReference>
<dbReference type="FunFam" id="1.10.246.90:FF:000001">
    <property type="entry name" value="Nucleolar protein 56"/>
    <property type="match status" value="1"/>
</dbReference>